<comment type="caution">
    <text evidence="1">The sequence shown here is derived from an EMBL/GenBank/DDBJ whole genome shotgun (WGS) entry which is preliminary data.</text>
</comment>
<keyword evidence="2" id="KW-1185">Reference proteome</keyword>
<name>A0A2S4VA88_9BASI</name>
<organism evidence="1 2">
    <name type="scientific">Puccinia striiformis</name>
    <dbReference type="NCBI Taxonomy" id="27350"/>
    <lineage>
        <taxon>Eukaryota</taxon>
        <taxon>Fungi</taxon>
        <taxon>Dikarya</taxon>
        <taxon>Basidiomycota</taxon>
        <taxon>Pucciniomycotina</taxon>
        <taxon>Pucciniomycetes</taxon>
        <taxon>Pucciniales</taxon>
        <taxon>Pucciniaceae</taxon>
        <taxon>Puccinia</taxon>
    </lineage>
</organism>
<dbReference type="VEuPathDB" id="FungiDB:PSTT_09066"/>
<sequence>MLDIFSTEYLDGLEVIEDALVERGNSVVFAFNHLVKYNETFQNYLDPPENTTEPTLDTLVFPESTKDILKHLQSHFLLPLEQQIIYLSTLLEPKHLLCEPIQTLELISGVQNDLNQTLEGIQTMCKTIFPISIQLYDTKYGSGDQHQESLKKFRLYGMFRAMRLVIVNTCSLFELSIECIQFLQLIMQSDQICADIETLREEVIDQTTCTCEGIKLTMEWLDGSELELIQLQWPSEIEDFNQMLTNLSEDFKLSISTCNNQPLLSIEGQDPYSPRQIHLARSYIPIIKLSRLFFVKLSSTLRIHQTKGLLPYSLHLSSPQLQLLCESIEKIQRTISRALWSLTNVNSQPASTKAMTRAAKKLHSHFKSYLFLILFYITPIMRENDHDFIVSGNYLRECLLNFCIHLWKYSQLLPLITQFNNCWRLRLSSLVSLEILNLISATMTTAMLNRNNPEDLDGLKEQLQEMGGLIIDRFEDIIFKYELDQTGFIHPQIPNRRPVIQPYIHVMVMPIQPTFDGPVFDHLKKDLLRHIQFNFLPLLKHQITHLSTLLEPSRLLLEAHQTLQLISGVQDELHRTLENLTSTLAIFTETTVNTTDYASDDRHREGLKIFRLCGMNKAMRQVLDEVCSFIERCIACIKFAQLSPRNTRIQIRYRDIEIIRQEAISYTHNACQGIKLTTKWLERSELELIQIQWPMKIKDLHQKLRYTLELINSSGEIGHNRLQSPIAIHLAQSLIPTIKLVRLFFVKLSSTFQIHHTKGPLSVYLSSSELQYSSQSAHSAGRLIDTILGCLIDQPVSMFHLTSATNRLRSQFESHQLLILLYVIPLIPENGNTLKDWFATWFNLFLLTTEKLNKVAKNVV</sequence>
<dbReference type="VEuPathDB" id="FungiDB:PSHT_08040"/>
<reference evidence="1" key="1">
    <citation type="submission" date="2017-12" db="EMBL/GenBank/DDBJ databases">
        <title>Gene loss provides genomic basis for host adaptation in cereal stripe rust fungi.</title>
        <authorList>
            <person name="Xia C."/>
        </authorList>
    </citation>
    <scope>NUCLEOTIDE SEQUENCE [LARGE SCALE GENOMIC DNA]</scope>
    <source>
        <strain evidence="1">93-210</strain>
    </source>
</reference>
<dbReference type="EMBL" id="PKSL01000087">
    <property type="protein sequence ID" value="POW06375.1"/>
    <property type="molecule type" value="Genomic_DNA"/>
</dbReference>
<evidence type="ECO:0000313" key="2">
    <source>
        <dbReference type="Proteomes" id="UP000239156"/>
    </source>
</evidence>
<proteinExistence type="predicted"/>
<dbReference type="PANTHER" id="PTHR33069:SF3">
    <property type="entry name" value="DYNEIN HEAVY CHAIN TAIL DOMAIN-CONTAINING PROTEIN"/>
    <property type="match status" value="1"/>
</dbReference>
<dbReference type="AlphaFoldDB" id="A0A2S4VA88"/>
<evidence type="ECO:0000313" key="1">
    <source>
        <dbReference type="EMBL" id="POW06375.1"/>
    </source>
</evidence>
<protein>
    <submittedName>
        <fullName evidence="1">Uncharacterized protein</fullName>
    </submittedName>
</protein>
<dbReference type="PANTHER" id="PTHR33069">
    <property type="entry name" value="CHROMOSOME 7, WHOLE GENOME SHOTGUN SEQUENCE-RELATED"/>
    <property type="match status" value="1"/>
</dbReference>
<gene>
    <name evidence="1" type="ORF">PSTT_09066</name>
</gene>
<dbReference type="Proteomes" id="UP000239156">
    <property type="component" value="Unassembled WGS sequence"/>
</dbReference>
<accession>A0A2S4VA88</accession>